<keyword evidence="2" id="KW-1185">Reference proteome</keyword>
<reference evidence="1" key="1">
    <citation type="submission" date="2018-11" db="EMBL/GenBank/DDBJ databases">
        <authorList>
            <consortium name="Pathogen Informatics"/>
        </authorList>
    </citation>
    <scope>NUCLEOTIDE SEQUENCE</scope>
</reference>
<protein>
    <submittedName>
        <fullName evidence="1">Uncharacterized protein</fullName>
    </submittedName>
</protein>
<gene>
    <name evidence="1" type="ORF">PXEA_LOCUS23235</name>
</gene>
<organism evidence="1 2">
    <name type="scientific">Protopolystoma xenopodis</name>
    <dbReference type="NCBI Taxonomy" id="117903"/>
    <lineage>
        <taxon>Eukaryota</taxon>
        <taxon>Metazoa</taxon>
        <taxon>Spiralia</taxon>
        <taxon>Lophotrochozoa</taxon>
        <taxon>Platyhelminthes</taxon>
        <taxon>Monogenea</taxon>
        <taxon>Polyopisthocotylea</taxon>
        <taxon>Polystomatidea</taxon>
        <taxon>Polystomatidae</taxon>
        <taxon>Protopolystoma</taxon>
    </lineage>
</organism>
<comment type="caution">
    <text evidence="1">The sequence shown here is derived from an EMBL/GenBank/DDBJ whole genome shotgun (WGS) entry which is preliminary data.</text>
</comment>
<dbReference type="EMBL" id="CAAALY010106325">
    <property type="protein sequence ID" value="VEL29795.1"/>
    <property type="molecule type" value="Genomic_DNA"/>
</dbReference>
<proteinExistence type="predicted"/>
<sequence>MQLFSGQVEGIDDRGTCEKSSVQVVVEDEQNWLRDGPSQVNYV</sequence>
<dbReference type="Proteomes" id="UP000784294">
    <property type="component" value="Unassembled WGS sequence"/>
</dbReference>
<accession>A0A3S5B052</accession>
<dbReference type="AlphaFoldDB" id="A0A3S5B052"/>
<evidence type="ECO:0000313" key="1">
    <source>
        <dbReference type="EMBL" id="VEL29795.1"/>
    </source>
</evidence>
<name>A0A3S5B052_9PLAT</name>
<evidence type="ECO:0000313" key="2">
    <source>
        <dbReference type="Proteomes" id="UP000784294"/>
    </source>
</evidence>